<evidence type="ECO:0000256" key="2">
    <source>
        <dbReference type="ARBA" id="ARBA00022741"/>
    </source>
</evidence>
<organism evidence="19 20">
    <name type="scientific">Aquisalinus flavus</name>
    <dbReference type="NCBI Taxonomy" id="1526572"/>
    <lineage>
        <taxon>Bacteria</taxon>
        <taxon>Pseudomonadati</taxon>
        <taxon>Pseudomonadota</taxon>
        <taxon>Alphaproteobacteria</taxon>
        <taxon>Parvularculales</taxon>
        <taxon>Parvularculaceae</taxon>
        <taxon>Aquisalinus</taxon>
    </lineage>
</organism>
<evidence type="ECO:0000256" key="4">
    <source>
        <dbReference type="ARBA" id="ARBA00022801"/>
    </source>
</evidence>
<evidence type="ECO:0000256" key="7">
    <source>
        <dbReference type="ARBA" id="ARBA00022840"/>
    </source>
</evidence>
<dbReference type="GO" id="GO:0004527">
    <property type="term" value="F:exonuclease activity"/>
    <property type="evidence" value="ECO:0007669"/>
    <property type="project" value="UniProtKB-KW"/>
</dbReference>
<dbReference type="RefSeq" id="WP_188157994.1">
    <property type="nucleotide sequence ID" value="NZ_BMGH01000001.1"/>
</dbReference>
<dbReference type="Pfam" id="PF13361">
    <property type="entry name" value="UvrD_C"/>
    <property type="match status" value="1"/>
</dbReference>
<comment type="caution">
    <text evidence="19">The sequence shown here is derived from an EMBL/GenBank/DDBJ whole genome shotgun (WGS) entry which is preliminary data.</text>
</comment>
<evidence type="ECO:0000256" key="9">
    <source>
        <dbReference type="ARBA" id="ARBA00023204"/>
    </source>
</evidence>
<evidence type="ECO:0000256" key="11">
    <source>
        <dbReference type="ARBA" id="ARBA00034617"/>
    </source>
</evidence>
<dbReference type="InterPro" id="IPR000212">
    <property type="entry name" value="DNA_helicase_UvrD/REP"/>
</dbReference>
<evidence type="ECO:0000256" key="6">
    <source>
        <dbReference type="ARBA" id="ARBA00022839"/>
    </source>
</evidence>
<evidence type="ECO:0000256" key="12">
    <source>
        <dbReference type="ARBA" id="ARBA00034808"/>
    </source>
</evidence>
<feature type="region of interest" description="Disordered" evidence="16">
    <location>
        <begin position="931"/>
        <end position="994"/>
    </location>
</feature>
<reference evidence="19" key="1">
    <citation type="journal article" date="2014" name="Int. J. Syst. Evol. Microbiol.">
        <title>Complete genome sequence of Corynebacterium casei LMG S-19264T (=DSM 44701T), isolated from a smear-ripened cheese.</title>
        <authorList>
            <consortium name="US DOE Joint Genome Institute (JGI-PGF)"/>
            <person name="Walter F."/>
            <person name="Albersmeier A."/>
            <person name="Kalinowski J."/>
            <person name="Ruckert C."/>
        </authorList>
    </citation>
    <scope>NUCLEOTIDE SEQUENCE</scope>
    <source>
        <strain evidence="19">CGMCC 1.12921</strain>
    </source>
</reference>
<dbReference type="InterPro" id="IPR014151">
    <property type="entry name" value="DNA_helicase_AddA"/>
</dbReference>
<dbReference type="EMBL" id="BMGH01000001">
    <property type="protein sequence ID" value="GGD16057.1"/>
    <property type="molecule type" value="Genomic_DNA"/>
</dbReference>
<feature type="binding site" evidence="15">
    <location>
        <begin position="30"/>
        <end position="37"/>
    </location>
    <ligand>
        <name>ATP</name>
        <dbReference type="ChEBI" id="CHEBI:30616"/>
    </ligand>
</feature>
<reference evidence="19" key="2">
    <citation type="submission" date="2020-09" db="EMBL/GenBank/DDBJ databases">
        <authorList>
            <person name="Sun Q."/>
            <person name="Zhou Y."/>
        </authorList>
    </citation>
    <scope>NUCLEOTIDE SEQUENCE</scope>
    <source>
        <strain evidence="19">CGMCC 1.12921</strain>
    </source>
</reference>
<evidence type="ECO:0000256" key="8">
    <source>
        <dbReference type="ARBA" id="ARBA00023125"/>
    </source>
</evidence>
<dbReference type="NCBIfam" id="TIGR02784">
    <property type="entry name" value="addA_alphas"/>
    <property type="match status" value="1"/>
</dbReference>
<keyword evidence="2 15" id="KW-0547">Nucleotide-binding</keyword>
<feature type="compositionally biased region" description="Basic and acidic residues" evidence="16">
    <location>
        <begin position="962"/>
        <end position="972"/>
    </location>
</feature>
<accession>A0A8J2V540</accession>
<dbReference type="Proteomes" id="UP000613582">
    <property type="component" value="Unassembled WGS sequence"/>
</dbReference>
<dbReference type="GO" id="GO:0000725">
    <property type="term" value="P:recombinational repair"/>
    <property type="evidence" value="ECO:0007669"/>
    <property type="project" value="TreeGrafter"/>
</dbReference>
<dbReference type="Pfam" id="PF00580">
    <property type="entry name" value="UvrD-helicase"/>
    <property type="match status" value="1"/>
</dbReference>
<dbReference type="InterPro" id="IPR014017">
    <property type="entry name" value="DNA_helicase_UvrD-like_C"/>
</dbReference>
<comment type="catalytic activity">
    <reaction evidence="14">
        <text>ATP + H2O = ADP + phosphate + H(+)</text>
        <dbReference type="Rhea" id="RHEA:13065"/>
        <dbReference type="ChEBI" id="CHEBI:15377"/>
        <dbReference type="ChEBI" id="CHEBI:15378"/>
        <dbReference type="ChEBI" id="CHEBI:30616"/>
        <dbReference type="ChEBI" id="CHEBI:43474"/>
        <dbReference type="ChEBI" id="CHEBI:456216"/>
        <dbReference type="EC" id="5.6.2.4"/>
    </reaction>
</comment>
<name>A0A8J2V540_9PROT</name>
<dbReference type="PROSITE" id="PS51198">
    <property type="entry name" value="UVRD_HELICASE_ATP_BIND"/>
    <property type="match status" value="1"/>
</dbReference>
<dbReference type="Pfam" id="PF12705">
    <property type="entry name" value="PDDEXK_1"/>
    <property type="match status" value="1"/>
</dbReference>
<keyword evidence="7 15" id="KW-0067">ATP-binding</keyword>
<gene>
    <name evidence="19" type="ORF">GCM10011342_26070</name>
</gene>
<keyword evidence="9" id="KW-0234">DNA repair</keyword>
<protein>
    <recommendedName>
        <fullName evidence="12">DNA 3'-5' helicase</fullName>
        <ecNumber evidence="12">5.6.2.4</ecNumber>
    </recommendedName>
    <alternativeName>
        <fullName evidence="13">DNA 3'-5' helicase II</fullName>
    </alternativeName>
</protein>
<evidence type="ECO:0000256" key="16">
    <source>
        <dbReference type="SAM" id="MobiDB-lite"/>
    </source>
</evidence>
<dbReference type="PANTHER" id="PTHR11070">
    <property type="entry name" value="UVRD / RECB / PCRA DNA HELICASE FAMILY MEMBER"/>
    <property type="match status" value="1"/>
</dbReference>
<dbReference type="GO" id="GO:0043138">
    <property type="term" value="F:3'-5' DNA helicase activity"/>
    <property type="evidence" value="ECO:0007669"/>
    <property type="project" value="UniProtKB-EC"/>
</dbReference>
<feature type="compositionally biased region" description="Basic and acidic residues" evidence="16">
    <location>
        <begin position="943"/>
        <end position="952"/>
    </location>
</feature>
<dbReference type="GO" id="GO:0003677">
    <property type="term" value="F:DNA binding"/>
    <property type="evidence" value="ECO:0007669"/>
    <property type="project" value="UniProtKB-KW"/>
</dbReference>
<keyword evidence="6" id="KW-0269">Exonuclease</keyword>
<evidence type="ECO:0000256" key="15">
    <source>
        <dbReference type="PROSITE-ProRule" id="PRU00560"/>
    </source>
</evidence>
<dbReference type="Gene3D" id="3.90.320.10">
    <property type="match status" value="1"/>
</dbReference>
<dbReference type="GO" id="GO:0005524">
    <property type="term" value="F:ATP binding"/>
    <property type="evidence" value="ECO:0007669"/>
    <property type="project" value="UniProtKB-UniRule"/>
</dbReference>
<evidence type="ECO:0000256" key="1">
    <source>
        <dbReference type="ARBA" id="ARBA00022722"/>
    </source>
</evidence>
<evidence type="ECO:0000256" key="13">
    <source>
        <dbReference type="ARBA" id="ARBA00034923"/>
    </source>
</evidence>
<feature type="domain" description="UvrD-like helicase C-terminal" evidence="18">
    <location>
        <begin position="513"/>
        <end position="793"/>
    </location>
</feature>
<evidence type="ECO:0000256" key="3">
    <source>
        <dbReference type="ARBA" id="ARBA00022763"/>
    </source>
</evidence>
<evidence type="ECO:0000259" key="17">
    <source>
        <dbReference type="PROSITE" id="PS51198"/>
    </source>
</evidence>
<keyword evidence="3" id="KW-0227">DNA damage</keyword>
<dbReference type="PROSITE" id="PS51217">
    <property type="entry name" value="UVRD_HELICASE_CTER"/>
    <property type="match status" value="1"/>
</dbReference>
<evidence type="ECO:0000256" key="10">
    <source>
        <dbReference type="ARBA" id="ARBA00023235"/>
    </source>
</evidence>
<dbReference type="InterPro" id="IPR038726">
    <property type="entry name" value="PDDEXK_AddAB-type"/>
</dbReference>
<feature type="domain" description="UvrD-like helicase ATP-binding" evidence="17">
    <location>
        <begin position="9"/>
        <end position="490"/>
    </location>
</feature>
<keyword evidence="10" id="KW-0413">Isomerase</keyword>
<dbReference type="SUPFAM" id="SSF52980">
    <property type="entry name" value="Restriction endonuclease-like"/>
    <property type="match status" value="1"/>
</dbReference>
<keyword evidence="5 15" id="KW-0347">Helicase</keyword>
<dbReference type="Gene3D" id="1.10.486.10">
    <property type="entry name" value="PCRA, domain 4"/>
    <property type="match status" value="1"/>
</dbReference>
<evidence type="ECO:0000313" key="19">
    <source>
        <dbReference type="EMBL" id="GGD16057.1"/>
    </source>
</evidence>
<dbReference type="Gene3D" id="3.40.50.300">
    <property type="entry name" value="P-loop containing nucleotide triphosphate hydrolases"/>
    <property type="match status" value="4"/>
</dbReference>
<dbReference type="InterPro" id="IPR014016">
    <property type="entry name" value="UvrD-like_ATP-bd"/>
</dbReference>
<evidence type="ECO:0000256" key="5">
    <source>
        <dbReference type="ARBA" id="ARBA00022806"/>
    </source>
</evidence>
<dbReference type="GO" id="GO:0033202">
    <property type="term" value="C:DNA helicase complex"/>
    <property type="evidence" value="ECO:0007669"/>
    <property type="project" value="TreeGrafter"/>
</dbReference>
<evidence type="ECO:0000313" key="20">
    <source>
        <dbReference type="Proteomes" id="UP000613582"/>
    </source>
</evidence>
<keyword evidence="20" id="KW-1185">Reference proteome</keyword>
<dbReference type="InterPro" id="IPR027417">
    <property type="entry name" value="P-loop_NTPase"/>
</dbReference>
<keyword evidence="4 15" id="KW-0378">Hydrolase</keyword>
<dbReference type="EC" id="5.6.2.4" evidence="12"/>
<proteinExistence type="predicted"/>
<evidence type="ECO:0000259" key="18">
    <source>
        <dbReference type="PROSITE" id="PS51217"/>
    </source>
</evidence>
<dbReference type="InterPro" id="IPR011604">
    <property type="entry name" value="PDDEXK-like_dom_sf"/>
</dbReference>
<evidence type="ECO:0000256" key="14">
    <source>
        <dbReference type="ARBA" id="ARBA00048988"/>
    </source>
</evidence>
<sequence length="1185" mass="130221">MSETLEQLLARTTASQRSAAAPGGSAWVAANAGSGKTKVLTDRVMRLLLAGHQPSKLLCITFTKAAAAEMADRLFRRLGSWALMDDANLREELRKLDDAPRTAQDLSDARKLFARALEAPGGLKIQTIHSFCESVLKRFPLESGISPGFSVMEEADATGRIDAIIDSLAERLWRDGGEERDDFLLLTDRLQEEDIRRHIAFLANRGREIGVAVHAAGGLDAFFSQLADYLEVDPALDRATILAELMTACEAWHDFIDASVDALDEGGKDDKTSAASLRAMRHCTDAETHFEAATGFAFTKAGDPRKRLTNKAGQKAVPGADETLQEIAETVQQARDMLNGVDIFQSTRALYRLALFVYDAYEADKARRGMLDFDDLIARTAALFHDRAATWVLYKLDQGIDHLLVDEAQDTSGSQWNVIEGPLLEFFAGKGAREDQRTVFVVGDEKQSIYSFQGADVGLFQAQQSRLNEIITTAERPFSIEELTVSFRSTAPVLGFVDEMFTDALAATGVSEVNPMRHQAARIGHAGHVELWPLVQKSDRPEIKPWHVPVDTPGQDDPAQVLARHIARTIKDWLDKGEMLAARGRPVRPSDVMILCQSRGRVFQEIVRALVSEGVPTAGSDRVKLMDHIAAQDMRSATRFALQQTDDLSLAEVLKSPLFGFSDDDLFAIAHGRGRRSLWHVLVESGDEKCRTAVERLKQAIHTGRNRGPYAFYTQLLETGSPSGWKRFYARLGTGARDVLQELLSEALTFESGNPRSLQGFLDHIEGLDSDLKKEIGGDEDVVRIMTVHGAKGLEAPIVFLADMGYANYARLKSPVPAGPQTDSRTGGGYAPQPGYYFLLPSKDGDNGASAAAREHAIALKAEEYRRLLYVAATRAEDRLYLCGTLPGTTRLDTFLAKPGNECSWYALADAAFRRIKNRGLVAEGDEMPWGGNARVYSSGQEEQPRDEDPHTARPAVPVPDWLRRPAVKEVPPRMISPSTLGGSLERDTDSPAAEPAAYAPLAAPDGSGLTPFTRGNALHLLLERLPDVAAADREAAASRLLIRHYPDLSAHFEGWTREALGVLTDPAFAPVFALGSRAEVPVMGSIEGAIISGQIDRLAISGGRVLIVDYKTNRPPPERVDDAPRAYVAQMAAYRHLMQEIYKDHQVDCALLWTWVPRLMPLPAEMMDHALLQRLNQRDTAEKA</sequence>
<comment type="catalytic activity">
    <reaction evidence="11">
        <text>Couples ATP hydrolysis with the unwinding of duplex DNA by translocating in the 3'-5' direction.</text>
        <dbReference type="EC" id="5.6.2.4"/>
    </reaction>
</comment>
<dbReference type="InterPro" id="IPR011335">
    <property type="entry name" value="Restrct_endonuc-II-like"/>
</dbReference>
<keyword evidence="8" id="KW-0238">DNA-binding</keyword>
<keyword evidence="1" id="KW-0540">Nuclease</keyword>
<dbReference type="GO" id="GO:0005829">
    <property type="term" value="C:cytosol"/>
    <property type="evidence" value="ECO:0007669"/>
    <property type="project" value="TreeGrafter"/>
</dbReference>
<dbReference type="PANTHER" id="PTHR11070:SF2">
    <property type="entry name" value="ATP-DEPENDENT DNA HELICASE SRS2"/>
    <property type="match status" value="1"/>
</dbReference>
<dbReference type="AlphaFoldDB" id="A0A8J2V540"/>
<dbReference type="SUPFAM" id="SSF52540">
    <property type="entry name" value="P-loop containing nucleoside triphosphate hydrolases"/>
    <property type="match status" value="1"/>
</dbReference>